<proteinExistence type="predicted"/>
<organism evidence="2 3">
    <name type="scientific">Rhizobium viscosum</name>
    <name type="common">Arthrobacter viscosus</name>
    <dbReference type="NCBI Taxonomy" id="1673"/>
    <lineage>
        <taxon>Bacteria</taxon>
        <taxon>Pseudomonadati</taxon>
        <taxon>Pseudomonadota</taxon>
        <taxon>Alphaproteobacteria</taxon>
        <taxon>Hyphomicrobiales</taxon>
        <taxon>Rhizobiaceae</taxon>
        <taxon>Rhizobium/Agrobacterium group</taxon>
        <taxon>Rhizobium</taxon>
    </lineage>
</organism>
<dbReference type="SUPFAM" id="SSF53335">
    <property type="entry name" value="S-adenosyl-L-methionine-dependent methyltransferases"/>
    <property type="match status" value="1"/>
</dbReference>
<keyword evidence="2" id="KW-0808">Transferase</keyword>
<dbReference type="GO" id="GO:0032259">
    <property type="term" value="P:methylation"/>
    <property type="evidence" value="ECO:0007669"/>
    <property type="project" value="UniProtKB-KW"/>
</dbReference>
<evidence type="ECO:0000259" key="1">
    <source>
        <dbReference type="Pfam" id="PF08242"/>
    </source>
</evidence>
<dbReference type="PANTHER" id="PTHR43464:SF58">
    <property type="entry name" value="BLR7975 PROTEIN"/>
    <property type="match status" value="1"/>
</dbReference>
<dbReference type="EC" id="2.1.1.-" evidence="2"/>
<dbReference type="RefSeq" id="WP_246517109.1">
    <property type="nucleotide sequence ID" value="NZ_BAAAVL010000001.1"/>
</dbReference>
<dbReference type="Pfam" id="PF08242">
    <property type="entry name" value="Methyltransf_12"/>
    <property type="match status" value="1"/>
</dbReference>
<comment type="caution">
    <text evidence="2">The sequence shown here is derived from an EMBL/GenBank/DDBJ whole genome shotgun (WGS) entry which is preliminary data.</text>
</comment>
<dbReference type="InterPro" id="IPR013217">
    <property type="entry name" value="Methyltransf_12"/>
</dbReference>
<gene>
    <name evidence="2" type="ORF">H4W29_000758</name>
</gene>
<dbReference type="Gene3D" id="3.40.50.150">
    <property type="entry name" value="Vaccinia Virus protein VP39"/>
    <property type="match status" value="1"/>
</dbReference>
<accession>A0ABR9IK72</accession>
<dbReference type="GO" id="GO:0008168">
    <property type="term" value="F:methyltransferase activity"/>
    <property type="evidence" value="ECO:0007669"/>
    <property type="project" value="UniProtKB-KW"/>
</dbReference>
<name>A0ABR9IK72_RHIVS</name>
<feature type="domain" description="Methyltransferase type 12" evidence="1">
    <location>
        <begin position="61"/>
        <end position="154"/>
    </location>
</feature>
<dbReference type="CDD" id="cd02440">
    <property type="entry name" value="AdoMet_MTases"/>
    <property type="match status" value="1"/>
</dbReference>
<evidence type="ECO:0000313" key="2">
    <source>
        <dbReference type="EMBL" id="MBE1503577.1"/>
    </source>
</evidence>
<sequence>MMRDHDYPSLPTPPKTASAFTGDAVKSYIEGPPRQVPGFSSLHRMATMLMAERTPDNGRVLVLGAGGGLELKAFAEARAGWTFDGVDPSADMLQLARQVAGEHGGRIGFHEGRIDIAPEGPFDAAVCLLTFHHIPVEQRLETLRQIRRRLKAGAPFVVAHMSFPQGEPERSMWIDRHIAYGAPDGTAPSRQENARKAIRERLHILAPDEEEAMLRAAGFSDVSLFYAAFSFRGWVTYA</sequence>
<protein>
    <submittedName>
        <fullName evidence="2">tRNA (Cmo5U34)-methyltransferase</fullName>
        <ecNumber evidence="2">2.1.1.-</ecNumber>
    </submittedName>
</protein>
<reference evidence="2 3" key="1">
    <citation type="submission" date="2020-10" db="EMBL/GenBank/DDBJ databases">
        <title>Sequencing the genomes of 1000 actinobacteria strains.</title>
        <authorList>
            <person name="Klenk H.-P."/>
        </authorList>
    </citation>
    <scope>NUCLEOTIDE SEQUENCE [LARGE SCALE GENOMIC DNA]</scope>
    <source>
        <strain evidence="2 3">DSM 7307</strain>
    </source>
</reference>
<dbReference type="InterPro" id="IPR029063">
    <property type="entry name" value="SAM-dependent_MTases_sf"/>
</dbReference>
<keyword evidence="2" id="KW-0489">Methyltransferase</keyword>
<keyword evidence="3" id="KW-1185">Reference proteome</keyword>
<dbReference type="PANTHER" id="PTHR43464">
    <property type="entry name" value="METHYLTRANSFERASE"/>
    <property type="match status" value="1"/>
</dbReference>
<dbReference type="Proteomes" id="UP000620262">
    <property type="component" value="Unassembled WGS sequence"/>
</dbReference>
<evidence type="ECO:0000313" key="3">
    <source>
        <dbReference type="Proteomes" id="UP000620262"/>
    </source>
</evidence>
<dbReference type="EMBL" id="JADBEC010000001">
    <property type="protein sequence ID" value="MBE1503577.1"/>
    <property type="molecule type" value="Genomic_DNA"/>
</dbReference>